<feature type="domain" description="HTH myb-type" evidence="6">
    <location>
        <begin position="62"/>
        <end position="116"/>
    </location>
</feature>
<keyword evidence="4" id="KW-0539">Nucleus</keyword>
<keyword evidence="3" id="KW-0238">DNA-binding</keyword>
<dbReference type="InterPro" id="IPR015495">
    <property type="entry name" value="Myb_TF_plants"/>
</dbReference>
<evidence type="ECO:0000259" key="6">
    <source>
        <dbReference type="PROSITE" id="PS51294"/>
    </source>
</evidence>
<dbReference type="SUPFAM" id="SSF46689">
    <property type="entry name" value="Homeodomain-like"/>
    <property type="match status" value="1"/>
</dbReference>
<gene>
    <name evidence="7" type="ORF">H6P81_007419</name>
</gene>
<dbReference type="CDD" id="cd00167">
    <property type="entry name" value="SANT"/>
    <property type="match status" value="2"/>
</dbReference>
<dbReference type="PROSITE" id="PS50090">
    <property type="entry name" value="MYB_LIKE"/>
    <property type="match status" value="2"/>
</dbReference>
<comment type="subcellular location">
    <subcellularLocation>
        <location evidence="1">Nucleus</location>
    </subcellularLocation>
</comment>
<evidence type="ECO:0000256" key="3">
    <source>
        <dbReference type="ARBA" id="ARBA00023125"/>
    </source>
</evidence>
<keyword evidence="8" id="KW-1185">Reference proteome</keyword>
<feature type="domain" description="Myb-like" evidence="5">
    <location>
        <begin position="9"/>
        <end position="61"/>
    </location>
</feature>
<dbReference type="Pfam" id="PF00249">
    <property type="entry name" value="Myb_DNA-binding"/>
    <property type="match status" value="2"/>
</dbReference>
<keyword evidence="2" id="KW-0677">Repeat</keyword>
<dbReference type="InterPro" id="IPR017930">
    <property type="entry name" value="Myb_dom"/>
</dbReference>
<feature type="domain" description="HTH myb-type" evidence="6">
    <location>
        <begin position="9"/>
        <end position="61"/>
    </location>
</feature>
<evidence type="ECO:0000313" key="7">
    <source>
        <dbReference type="EMBL" id="KAG9454515.1"/>
    </source>
</evidence>
<dbReference type="PROSITE" id="PS51294">
    <property type="entry name" value="HTH_MYB"/>
    <property type="match status" value="2"/>
</dbReference>
<dbReference type="InterPro" id="IPR009057">
    <property type="entry name" value="Homeodomain-like_sf"/>
</dbReference>
<sequence length="385" mass="42242">MGRSPCCDDTGLKKGPWTPEEDEKLVEYIREHGHGSWRALPKLAGLNRCGKSCRLRWTNYLRPDIKRGKFSEDEERTIINLHSVLGNKWSAIATRLPGRTDNEIKNHWNTHLKKKLLQMGIDPVTHRPRADLSFIGNTLTQLLVSSNMSNLINPTLENALRLQADSTAQLARLQLAQNLLQILSTSTAATASTSAAATHPNMEAAGLNHLMGLPALLDFYGSDRQLAGQLNGSGGSVDHPAPPEPLSNCSNLGVSEHEVDHEYRSLLESCVPSCDQVMNHQGIVRRSGDGYCDHNCTTSSHNNVESFNCYAVEASNGTVPALVSASPEHAISVEQINPTDHISAHSSASTSFEPWAELNLDYQGSDCYWKDIIEQVSSSSWPIES</sequence>
<name>A0AAV7F067_ARIFI</name>
<dbReference type="EMBL" id="JAINDJ010000003">
    <property type="protein sequence ID" value="KAG9454515.1"/>
    <property type="molecule type" value="Genomic_DNA"/>
</dbReference>
<evidence type="ECO:0000256" key="4">
    <source>
        <dbReference type="ARBA" id="ARBA00023242"/>
    </source>
</evidence>
<dbReference type="FunFam" id="1.10.10.60:FF:000349">
    <property type="entry name" value="Transcription factor MYB39"/>
    <property type="match status" value="1"/>
</dbReference>
<feature type="domain" description="Myb-like" evidence="5">
    <location>
        <begin position="62"/>
        <end position="112"/>
    </location>
</feature>
<evidence type="ECO:0000259" key="5">
    <source>
        <dbReference type="PROSITE" id="PS50090"/>
    </source>
</evidence>
<dbReference type="FunFam" id="1.10.10.60:FF:000001">
    <property type="entry name" value="MYB-related transcription factor"/>
    <property type="match status" value="1"/>
</dbReference>
<dbReference type="PANTHER" id="PTHR47994:SF5">
    <property type="entry name" value="F14D16.11-RELATED"/>
    <property type="match status" value="1"/>
</dbReference>
<evidence type="ECO:0000313" key="8">
    <source>
        <dbReference type="Proteomes" id="UP000825729"/>
    </source>
</evidence>
<dbReference type="GO" id="GO:0003677">
    <property type="term" value="F:DNA binding"/>
    <property type="evidence" value="ECO:0007669"/>
    <property type="project" value="UniProtKB-KW"/>
</dbReference>
<comment type="caution">
    <text evidence="7">The sequence shown here is derived from an EMBL/GenBank/DDBJ whole genome shotgun (WGS) entry which is preliminary data.</text>
</comment>
<dbReference type="InterPro" id="IPR001005">
    <property type="entry name" value="SANT/Myb"/>
</dbReference>
<dbReference type="Gene3D" id="1.10.10.60">
    <property type="entry name" value="Homeodomain-like"/>
    <property type="match status" value="2"/>
</dbReference>
<organism evidence="7 8">
    <name type="scientific">Aristolochia fimbriata</name>
    <name type="common">White veined hardy Dutchman's pipe vine</name>
    <dbReference type="NCBI Taxonomy" id="158543"/>
    <lineage>
        <taxon>Eukaryota</taxon>
        <taxon>Viridiplantae</taxon>
        <taxon>Streptophyta</taxon>
        <taxon>Embryophyta</taxon>
        <taxon>Tracheophyta</taxon>
        <taxon>Spermatophyta</taxon>
        <taxon>Magnoliopsida</taxon>
        <taxon>Magnoliidae</taxon>
        <taxon>Piperales</taxon>
        <taxon>Aristolochiaceae</taxon>
        <taxon>Aristolochia</taxon>
    </lineage>
</organism>
<reference evidence="7 8" key="1">
    <citation type="submission" date="2021-07" db="EMBL/GenBank/DDBJ databases">
        <title>The Aristolochia fimbriata genome: insights into angiosperm evolution, floral development and chemical biosynthesis.</title>
        <authorList>
            <person name="Jiao Y."/>
        </authorList>
    </citation>
    <scope>NUCLEOTIDE SEQUENCE [LARGE SCALE GENOMIC DNA]</scope>
    <source>
        <strain evidence="7">IBCAS-2021</strain>
        <tissue evidence="7">Leaf</tissue>
    </source>
</reference>
<dbReference type="GO" id="GO:0005634">
    <property type="term" value="C:nucleus"/>
    <property type="evidence" value="ECO:0007669"/>
    <property type="project" value="UniProtKB-SubCell"/>
</dbReference>
<dbReference type="PANTHER" id="PTHR47994">
    <property type="entry name" value="F14D16.11-RELATED"/>
    <property type="match status" value="1"/>
</dbReference>
<evidence type="ECO:0000256" key="1">
    <source>
        <dbReference type="ARBA" id="ARBA00004123"/>
    </source>
</evidence>
<proteinExistence type="predicted"/>
<evidence type="ECO:0000256" key="2">
    <source>
        <dbReference type="ARBA" id="ARBA00022737"/>
    </source>
</evidence>
<dbReference type="AlphaFoldDB" id="A0AAV7F067"/>
<dbReference type="SMART" id="SM00717">
    <property type="entry name" value="SANT"/>
    <property type="match status" value="2"/>
</dbReference>
<accession>A0AAV7F067</accession>
<dbReference type="Proteomes" id="UP000825729">
    <property type="component" value="Unassembled WGS sequence"/>
</dbReference>
<protein>
    <submittedName>
        <fullName evidence="7">Uncharacterized protein</fullName>
    </submittedName>
</protein>